<evidence type="ECO:0000256" key="1">
    <source>
        <dbReference type="ARBA" id="ARBA00001947"/>
    </source>
</evidence>
<organism evidence="11 12">
    <name type="scientific">Exidia glandulosa HHB12029</name>
    <dbReference type="NCBI Taxonomy" id="1314781"/>
    <lineage>
        <taxon>Eukaryota</taxon>
        <taxon>Fungi</taxon>
        <taxon>Dikarya</taxon>
        <taxon>Basidiomycota</taxon>
        <taxon>Agaricomycotina</taxon>
        <taxon>Agaricomycetes</taxon>
        <taxon>Auriculariales</taxon>
        <taxon>Exidiaceae</taxon>
        <taxon>Exidia</taxon>
    </lineage>
</organism>
<evidence type="ECO:0000256" key="9">
    <source>
        <dbReference type="RuleBase" id="RU361240"/>
    </source>
</evidence>
<evidence type="ECO:0000256" key="7">
    <source>
        <dbReference type="ARBA" id="ARBA00022833"/>
    </source>
</evidence>
<keyword evidence="5" id="KW-0732">Signal</keyword>
<evidence type="ECO:0000256" key="2">
    <source>
        <dbReference type="ARBA" id="ARBA00022438"/>
    </source>
</evidence>
<gene>
    <name evidence="11" type="ORF">EXIGLDRAFT_622076</name>
</gene>
<dbReference type="EMBL" id="KV426158">
    <property type="protein sequence ID" value="KZV86373.1"/>
    <property type="molecule type" value="Genomic_DNA"/>
</dbReference>
<evidence type="ECO:0000256" key="8">
    <source>
        <dbReference type="ARBA" id="ARBA00043962"/>
    </source>
</evidence>
<dbReference type="PANTHER" id="PTHR12147:SF56">
    <property type="entry name" value="AMINOPEPTIDASE YDR415C-RELATED"/>
    <property type="match status" value="1"/>
</dbReference>
<evidence type="ECO:0000313" key="12">
    <source>
        <dbReference type="Proteomes" id="UP000077266"/>
    </source>
</evidence>
<dbReference type="PANTHER" id="PTHR12147">
    <property type="entry name" value="METALLOPEPTIDASE M28 FAMILY MEMBER"/>
    <property type="match status" value="1"/>
</dbReference>
<dbReference type="GO" id="GO:0006508">
    <property type="term" value="P:proteolysis"/>
    <property type="evidence" value="ECO:0007669"/>
    <property type="project" value="UniProtKB-KW"/>
</dbReference>
<accession>A0A165E983</accession>
<dbReference type="GO" id="GO:0008235">
    <property type="term" value="F:metalloexopeptidase activity"/>
    <property type="evidence" value="ECO:0007669"/>
    <property type="project" value="InterPro"/>
</dbReference>
<keyword evidence="3 9" id="KW-0645">Protease</keyword>
<keyword evidence="2" id="KW-0031">Aminopeptidase</keyword>
<keyword evidence="7 9" id="KW-0862">Zinc</keyword>
<dbReference type="GO" id="GO:0004177">
    <property type="term" value="F:aminopeptidase activity"/>
    <property type="evidence" value="ECO:0007669"/>
    <property type="project" value="UniProtKB-KW"/>
</dbReference>
<evidence type="ECO:0000256" key="3">
    <source>
        <dbReference type="ARBA" id="ARBA00022670"/>
    </source>
</evidence>
<evidence type="ECO:0000256" key="4">
    <source>
        <dbReference type="ARBA" id="ARBA00022723"/>
    </source>
</evidence>
<comment type="similarity">
    <text evidence="8">Belongs to the peptidase M28 family. M28E subfamily.</text>
</comment>
<keyword evidence="4 9" id="KW-0479">Metal-binding</keyword>
<keyword evidence="12" id="KW-1185">Reference proteome</keyword>
<protein>
    <recommendedName>
        <fullName evidence="9">Peptide hydrolase</fullName>
        <ecNumber evidence="9">3.4.-.-</ecNumber>
    </recommendedName>
</protein>
<dbReference type="GO" id="GO:0046872">
    <property type="term" value="F:metal ion binding"/>
    <property type="evidence" value="ECO:0007669"/>
    <property type="project" value="UniProtKB-KW"/>
</dbReference>
<keyword evidence="6 9" id="KW-0378">Hydrolase</keyword>
<proteinExistence type="inferred from homology"/>
<dbReference type="Pfam" id="PF04389">
    <property type="entry name" value="Peptidase_M28"/>
    <property type="match status" value="1"/>
</dbReference>
<dbReference type="Gene3D" id="3.40.630.10">
    <property type="entry name" value="Zn peptidases"/>
    <property type="match status" value="1"/>
</dbReference>
<dbReference type="InterPro" id="IPR007484">
    <property type="entry name" value="Peptidase_M28"/>
</dbReference>
<name>A0A165E983_EXIGL</name>
<dbReference type="OrthoDB" id="10013407at2759"/>
<evidence type="ECO:0000259" key="10">
    <source>
        <dbReference type="Pfam" id="PF04389"/>
    </source>
</evidence>
<evidence type="ECO:0000256" key="5">
    <source>
        <dbReference type="ARBA" id="ARBA00022729"/>
    </source>
</evidence>
<reference evidence="11 12" key="1">
    <citation type="journal article" date="2016" name="Mol. Biol. Evol.">
        <title>Comparative Genomics of Early-Diverging Mushroom-Forming Fungi Provides Insights into the Origins of Lignocellulose Decay Capabilities.</title>
        <authorList>
            <person name="Nagy L.G."/>
            <person name="Riley R."/>
            <person name="Tritt A."/>
            <person name="Adam C."/>
            <person name="Daum C."/>
            <person name="Floudas D."/>
            <person name="Sun H."/>
            <person name="Yadav J.S."/>
            <person name="Pangilinan J."/>
            <person name="Larsson K.H."/>
            <person name="Matsuura K."/>
            <person name="Barry K."/>
            <person name="Labutti K."/>
            <person name="Kuo R."/>
            <person name="Ohm R.A."/>
            <person name="Bhattacharya S.S."/>
            <person name="Shirouzu T."/>
            <person name="Yoshinaga Y."/>
            <person name="Martin F.M."/>
            <person name="Grigoriev I.V."/>
            <person name="Hibbett D.S."/>
        </authorList>
    </citation>
    <scope>NUCLEOTIDE SEQUENCE [LARGE SCALE GENOMIC DNA]</scope>
    <source>
        <strain evidence="11 12">HHB12029</strain>
    </source>
</reference>
<dbReference type="STRING" id="1314781.A0A165E983"/>
<sequence>MRFTAPDASFEHFGADANLLSFLAARPRRFGPGFLDLTEASLPAIDGSSSRLPVNFAPKAQAQAAAPFPTPNSASYPELAQMFAQVSATGLTSTINSLTNFTTRYYKSTSARAPSLWIQSQFESVVGKENVALVENSFDQPNGASWLRIDNDEVVIIGAHLDSINQRGGASSRAPGADDDASGIAVILQALQILQAAGFRGARRIEAHAYAGEEGGLLGSARTASQYKAAGKQVRGMLQMDMKGTKAVITLTNDTDASPPLQAFVRAVVGAYVPEASFKTARCGYACTDHCTLHLPP</sequence>
<feature type="domain" description="Peptidase M28" evidence="10">
    <location>
        <begin position="151"/>
        <end position="292"/>
    </location>
</feature>
<comment type="cofactor">
    <cofactor evidence="1">
        <name>Zn(2+)</name>
        <dbReference type="ChEBI" id="CHEBI:29105"/>
    </cofactor>
</comment>
<dbReference type="Proteomes" id="UP000077266">
    <property type="component" value="Unassembled WGS sequence"/>
</dbReference>
<evidence type="ECO:0000256" key="6">
    <source>
        <dbReference type="ARBA" id="ARBA00022801"/>
    </source>
</evidence>
<dbReference type="InterPro" id="IPR045175">
    <property type="entry name" value="M28_fam"/>
</dbReference>
<dbReference type="EC" id="3.4.-.-" evidence="9"/>
<dbReference type="InParanoid" id="A0A165E983"/>
<evidence type="ECO:0000313" key="11">
    <source>
        <dbReference type="EMBL" id="KZV86373.1"/>
    </source>
</evidence>
<dbReference type="SUPFAM" id="SSF53187">
    <property type="entry name" value="Zn-dependent exopeptidases"/>
    <property type="match status" value="1"/>
</dbReference>
<dbReference type="AlphaFoldDB" id="A0A165E983"/>